<keyword evidence="7" id="KW-1185">Reference proteome</keyword>
<accession>T1KH55</accession>
<dbReference type="EnsemblMetazoa" id="tetur11g03160.1">
    <property type="protein sequence ID" value="tetur11g03160.1"/>
    <property type="gene ID" value="tetur11g03160"/>
</dbReference>
<dbReference type="PANTHER" id="PTHR46318:SF3">
    <property type="entry name" value="UPSTREAM BINDING TRANSCRIPTION FACTOR"/>
    <property type="match status" value="1"/>
</dbReference>
<dbReference type="OrthoDB" id="1919336at2759"/>
<reference evidence="7" key="1">
    <citation type="submission" date="2011-08" db="EMBL/GenBank/DDBJ databases">
        <authorList>
            <person name="Rombauts S."/>
        </authorList>
    </citation>
    <scope>NUCLEOTIDE SEQUENCE</scope>
    <source>
        <strain evidence="7">London</strain>
    </source>
</reference>
<dbReference type="STRING" id="32264.T1KH55"/>
<dbReference type="EMBL" id="CAEY01000073">
    <property type="status" value="NOT_ANNOTATED_CDS"/>
    <property type="molecule type" value="Genomic_DNA"/>
</dbReference>
<dbReference type="PANTHER" id="PTHR46318">
    <property type="entry name" value="UPSTREAM BINDING TRANSCRIPTION FACTOR"/>
    <property type="match status" value="1"/>
</dbReference>
<evidence type="ECO:0000313" key="6">
    <source>
        <dbReference type="EnsemblMetazoa" id="tetur11g03160.1"/>
    </source>
</evidence>
<evidence type="ECO:0000256" key="4">
    <source>
        <dbReference type="PROSITE-ProRule" id="PRU00267"/>
    </source>
</evidence>
<evidence type="ECO:0000256" key="3">
    <source>
        <dbReference type="ARBA" id="ARBA00023242"/>
    </source>
</evidence>
<reference evidence="6" key="2">
    <citation type="submission" date="2015-06" db="UniProtKB">
        <authorList>
            <consortium name="EnsemblMetazoa"/>
        </authorList>
    </citation>
    <scope>IDENTIFICATION</scope>
</reference>
<dbReference type="GO" id="GO:0003677">
    <property type="term" value="F:DNA binding"/>
    <property type="evidence" value="ECO:0007669"/>
    <property type="project" value="UniProtKB-UniRule"/>
</dbReference>
<dbReference type="AlphaFoldDB" id="T1KH55"/>
<evidence type="ECO:0000256" key="2">
    <source>
        <dbReference type="ARBA" id="ARBA00023125"/>
    </source>
</evidence>
<dbReference type="Gene3D" id="1.10.30.10">
    <property type="entry name" value="High mobility group box domain"/>
    <property type="match status" value="1"/>
</dbReference>
<proteinExistence type="predicted"/>
<dbReference type="GO" id="GO:0005634">
    <property type="term" value="C:nucleus"/>
    <property type="evidence" value="ECO:0007669"/>
    <property type="project" value="UniProtKB-SubCell"/>
</dbReference>
<dbReference type="InterPro" id="IPR009071">
    <property type="entry name" value="HMG_box_dom"/>
</dbReference>
<dbReference type="HOGENOM" id="CLU_081411_0_0_1"/>
<evidence type="ECO:0000313" key="7">
    <source>
        <dbReference type="Proteomes" id="UP000015104"/>
    </source>
</evidence>
<dbReference type="OMA" id="ISGAAQC"/>
<evidence type="ECO:0000256" key="1">
    <source>
        <dbReference type="ARBA" id="ARBA00004123"/>
    </source>
</evidence>
<gene>
    <name evidence="6" type="primary">107363849</name>
</gene>
<organism evidence="6 7">
    <name type="scientific">Tetranychus urticae</name>
    <name type="common">Two-spotted spider mite</name>
    <dbReference type="NCBI Taxonomy" id="32264"/>
    <lineage>
        <taxon>Eukaryota</taxon>
        <taxon>Metazoa</taxon>
        <taxon>Ecdysozoa</taxon>
        <taxon>Arthropoda</taxon>
        <taxon>Chelicerata</taxon>
        <taxon>Arachnida</taxon>
        <taxon>Acari</taxon>
        <taxon>Acariformes</taxon>
        <taxon>Trombidiformes</taxon>
        <taxon>Prostigmata</taxon>
        <taxon>Eleutherengona</taxon>
        <taxon>Raphignathae</taxon>
        <taxon>Tetranychoidea</taxon>
        <taxon>Tetranychidae</taxon>
        <taxon>Tetranychus</taxon>
    </lineage>
</organism>
<dbReference type="SUPFAM" id="SSF47095">
    <property type="entry name" value="HMG-box"/>
    <property type="match status" value="1"/>
</dbReference>
<dbReference type="InterPro" id="IPR051762">
    <property type="entry name" value="UBF1"/>
</dbReference>
<keyword evidence="2 4" id="KW-0238">DNA-binding</keyword>
<dbReference type="Proteomes" id="UP000015104">
    <property type="component" value="Unassembled WGS sequence"/>
</dbReference>
<protein>
    <recommendedName>
        <fullName evidence="5">HMG box domain-containing protein</fullName>
    </recommendedName>
</protein>
<evidence type="ECO:0000259" key="5">
    <source>
        <dbReference type="PROSITE" id="PS50118"/>
    </source>
</evidence>
<dbReference type="PROSITE" id="PS50118">
    <property type="entry name" value="HMG_BOX_2"/>
    <property type="match status" value="1"/>
</dbReference>
<dbReference type="InterPro" id="IPR036910">
    <property type="entry name" value="HMG_box_dom_sf"/>
</dbReference>
<comment type="subcellular location">
    <subcellularLocation>
        <location evidence="1">Nucleus</location>
    </subcellularLocation>
</comment>
<feature type="DNA-binding region" description="HMG box" evidence="4">
    <location>
        <begin position="117"/>
        <end position="182"/>
    </location>
</feature>
<name>T1KH55_TETUR</name>
<sequence>MSEEHTIDELDSDPYISGAAQCFYQAERVSTLGAKYPDKSQHELITLAVKEWNLELNIHKKVKYLRTVERMGLARQLKIRGYHGQANNPPAQRSRATASSFVNSNISLADLLKREPKKPPKNGYSLFTSEQLAKYVNVEPQKRMSEVARIWSQVISKEEKASFDARNKEMLLKYQTELNAFIESLTPEEKQVYEEYRNMKTKSKKKVKKF</sequence>
<dbReference type="KEGG" id="tut:107363849"/>
<keyword evidence="3 4" id="KW-0539">Nucleus</keyword>
<feature type="domain" description="HMG box" evidence="5">
    <location>
        <begin position="117"/>
        <end position="182"/>
    </location>
</feature>